<dbReference type="InterPro" id="IPR015615">
    <property type="entry name" value="TGF-beta-rel"/>
</dbReference>
<dbReference type="CDD" id="cd08698">
    <property type="entry name" value="TGF_beta_SF"/>
    <property type="match status" value="1"/>
</dbReference>
<dbReference type="GO" id="GO:0005125">
    <property type="term" value="F:cytokine activity"/>
    <property type="evidence" value="ECO:0007669"/>
    <property type="project" value="TreeGrafter"/>
</dbReference>
<evidence type="ECO:0000256" key="4">
    <source>
        <dbReference type="RuleBase" id="RU000354"/>
    </source>
</evidence>
<dbReference type="Proteomes" id="UP001432027">
    <property type="component" value="Unassembled WGS sequence"/>
</dbReference>
<dbReference type="PANTHER" id="PTHR11848">
    <property type="entry name" value="TGF-BETA FAMILY"/>
    <property type="match status" value="1"/>
</dbReference>
<dbReference type="PANTHER" id="PTHR11848:SF303">
    <property type="entry name" value="DAUER LARVA DEVELOPMENT REGULATORY GROWTH FACTOR DAF-7"/>
    <property type="match status" value="1"/>
</dbReference>
<dbReference type="InterPro" id="IPR001839">
    <property type="entry name" value="TGF-b_C"/>
</dbReference>
<evidence type="ECO:0000256" key="3">
    <source>
        <dbReference type="ARBA" id="ARBA00022525"/>
    </source>
</evidence>
<gene>
    <name evidence="6" type="ORF">PENTCL1PPCAC_28585</name>
</gene>
<organism evidence="6 7">
    <name type="scientific">Pristionchus entomophagus</name>
    <dbReference type="NCBI Taxonomy" id="358040"/>
    <lineage>
        <taxon>Eukaryota</taxon>
        <taxon>Metazoa</taxon>
        <taxon>Ecdysozoa</taxon>
        <taxon>Nematoda</taxon>
        <taxon>Chromadorea</taxon>
        <taxon>Rhabditida</taxon>
        <taxon>Rhabditina</taxon>
        <taxon>Diplogasteromorpha</taxon>
        <taxon>Diplogasteroidea</taxon>
        <taxon>Neodiplogasteridae</taxon>
        <taxon>Pristionchus</taxon>
    </lineage>
</organism>
<evidence type="ECO:0000256" key="1">
    <source>
        <dbReference type="ARBA" id="ARBA00004613"/>
    </source>
</evidence>
<dbReference type="SMART" id="SM00204">
    <property type="entry name" value="TGFB"/>
    <property type="match status" value="1"/>
</dbReference>
<evidence type="ECO:0000259" key="5">
    <source>
        <dbReference type="PROSITE" id="PS51362"/>
    </source>
</evidence>
<evidence type="ECO:0000313" key="7">
    <source>
        <dbReference type="Proteomes" id="UP001432027"/>
    </source>
</evidence>
<accession>A0AAV5UIV8</accession>
<protein>
    <recommendedName>
        <fullName evidence="5">TGF-beta family profile domain-containing protein</fullName>
    </recommendedName>
</protein>
<name>A0AAV5UIV8_9BILA</name>
<feature type="domain" description="TGF-beta family profile" evidence="5">
    <location>
        <begin position="259"/>
        <end position="372"/>
    </location>
</feature>
<dbReference type="Pfam" id="PF00019">
    <property type="entry name" value="TGF_beta"/>
    <property type="match status" value="1"/>
</dbReference>
<dbReference type="PROSITE" id="PS51362">
    <property type="entry name" value="TGF_BETA_2"/>
    <property type="match status" value="1"/>
</dbReference>
<dbReference type="AlphaFoldDB" id="A0AAV5UIV8"/>
<comment type="caution">
    <text evidence="6">The sequence shown here is derived from an EMBL/GenBank/DDBJ whole genome shotgun (WGS) entry which is preliminary data.</text>
</comment>
<dbReference type="InterPro" id="IPR029034">
    <property type="entry name" value="Cystine-knot_cytokine"/>
</dbReference>
<dbReference type="GO" id="GO:0005615">
    <property type="term" value="C:extracellular space"/>
    <property type="evidence" value="ECO:0007669"/>
    <property type="project" value="TreeGrafter"/>
</dbReference>
<proteinExistence type="inferred from homology"/>
<dbReference type="GO" id="GO:0008083">
    <property type="term" value="F:growth factor activity"/>
    <property type="evidence" value="ECO:0007669"/>
    <property type="project" value="UniProtKB-KW"/>
</dbReference>
<evidence type="ECO:0000256" key="2">
    <source>
        <dbReference type="ARBA" id="ARBA00006656"/>
    </source>
</evidence>
<keyword evidence="3" id="KW-0964">Secreted</keyword>
<sequence>MFQWAESWQPLKGLTSGGIIPRKPLPHLSTQSQPMLILPLLLLVAGTATVFAGGPQCSTCNVTLKSEMRTSEVLTGIKSRLAFDPSVTRKIPAVVLAKAQAIARRASLHADSDEMELQEAIHVFAAEDDLENSNGARFYFHNDTRGRSIERAELHLYIDKPDTNPSERREVSINVYEASEGGVKGELLASHRVLTSTHRHAHHRVRVNAEALERIAQRDVTTLIVEAVCDDVNLVVLPGDEDAVEHPLSLALIMKETRRTRRAITFCKVDKPVQACCVFQHQIDFQELGWESVVAPSKINVMGCAGYCPGRDAKPDFNGEPSREALYQAAGVSPSCCHPTQYEDQQMVYITPSDNIVETVIKDLYVVKCGCS</sequence>
<dbReference type="EMBL" id="BTSX01000006">
    <property type="protein sequence ID" value="GMT06411.1"/>
    <property type="molecule type" value="Genomic_DNA"/>
</dbReference>
<reference evidence="6" key="1">
    <citation type="submission" date="2023-10" db="EMBL/GenBank/DDBJ databases">
        <title>Genome assembly of Pristionchus species.</title>
        <authorList>
            <person name="Yoshida K."/>
            <person name="Sommer R.J."/>
        </authorList>
    </citation>
    <scope>NUCLEOTIDE SEQUENCE</scope>
    <source>
        <strain evidence="6">RS0144</strain>
    </source>
</reference>
<keyword evidence="7" id="KW-1185">Reference proteome</keyword>
<keyword evidence="4" id="KW-0339">Growth factor</keyword>
<dbReference type="SUPFAM" id="SSF57501">
    <property type="entry name" value="Cystine-knot cytokines"/>
    <property type="match status" value="1"/>
</dbReference>
<dbReference type="Gene3D" id="2.10.90.10">
    <property type="entry name" value="Cystine-knot cytokines"/>
    <property type="match status" value="1"/>
</dbReference>
<comment type="similarity">
    <text evidence="2 4">Belongs to the TGF-beta family.</text>
</comment>
<comment type="subcellular location">
    <subcellularLocation>
        <location evidence="1">Secreted</location>
    </subcellularLocation>
</comment>
<evidence type="ECO:0000313" key="6">
    <source>
        <dbReference type="EMBL" id="GMT06411.1"/>
    </source>
</evidence>